<name>A0A2K8Z8Y1_9BACT</name>
<dbReference type="OrthoDB" id="1446045at2"/>
<evidence type="ECO:0000313" key="2">
    <source>
        <dbReference type="Proteomes" id="UP000232883"/>
    </source>
</evidence>
<dbReference type="Proteomes" id="UP000232883">
    <property type="component" value="Chromosome"/>
</dbReference>
<dbReference type="KEGG" id="spir:CWM47_33540"/>
<sequence length="286" mass="32524">MKSESVNDPSAIGKNMVESLGKFLDEEVPFTLENQRLAIGGPLTDRIHKELNGLKREFQVEEVRLIEPEKTYTSMLQESLKNAITQLETYADWPAYQTESIDFFTDKLIKIASQRSIVIQLEKIVKPKPAPEEPLKIGTWITFIDSVSDDQKSIEKAYALGEFIKWLVAKINLNHSNTPTNDIKPSFSNSDEKLTVPAIALMLVYLDKIGYFEGGKSRKMIREEEAVKYGVSADSLYNDFRHYKVETNRRQKSVIPHIEKAICLLDDWGTAIEYAQADLSYIKAIG</sequence>
<dbReference type="EMBL" id="CP025096">
    <property type="protein sequence ID" value="AUD06336.1"/>
    <property type="molecule type" value="Genomic_DNA"/>
</dbReference>
<organism evidence="1 2">
    <name type="scientific">Spirosoma pollinicola</name>
    <dbReference type="NCBI Taxonomy" id="2057025"/>
    <lineage>
        <taxon>Bacteria</taxon>
        <taxon>Pseudomonadati</taxon>
        <taxon>Bacteroidota</taxon>
        <taxon>Cytophagia</taxon>
        <taxon>Cytophagales</taxon>
        <taxon>Cytophagaceae</taxon>
        <taxon>Spirosoma</taxon>
    </lineage>
</organism>
<protein>
    <submittedName>
        <fullName evidence="1">Uncharacterized protein</fullName>
    </submittedName>
</protein>
<keyword evidence="2" id="KW-1185">Reference proteome</keyword>
<gene>
    <name evidence="1" type="ORF">CWM47_33540</name>
</gene>
<dbReference type="AlphaFoldDB" id="A0A2K8Z8Y1"/>
<accession>A0A2K8Z8Y1</accession>
<reference evidence="1 2" key="1">
    <citation type="submission" date="2017-11" db="EMBL/GenBank/DDBJ databases">
        <title>Taxonomic description and genome sequences of Spirosoma HA7 sp. nov., isolated from pollen microhabitat of Corylus avellana.</title>
        <authorList>
            <person name="Ambika Manirajan B."/>
            <person name="Suarez C."/>
            <person name="Ratering S."/>
            <person name="Geissler-Plaum R."/>
            <person name="Cardinale M."/>
            <person name="Sylvia S."/>
        </authorList>
    </citation>
    <scope>NUCLEOTIDE SEQUENCE [LARGE SCALE GENOMIC DNA]</scope>
    <source>
        <strain evidence="1 2">HA7</strain>
    </source>
</reference>
<proteinExistence type="predicted"/>
<evidence type="ECO:0000313" key="1">
    <source>
        <dbReference type="EMBL" id="AUD06336.1"/>
    </source>
</evidence>